<gene>
    <name evidence="1" type="ORF">SRB5_39170</name>
</gene>
<protein>
    <submittedName>
        <fullName evidence="1">Uncharacterized protein</fullName>
    </submittedName>
</protein>
<dbReference type="EMBL" id="WEGJ01000015">
    <property type="protein sequence ID" value="MQY13765.1"/>
    <property type="molecule type" value="Genomic_DNA"/>
</dbReference>
<evidence type="ECO:0000313" key="2">
    <source>
        <dbReference type="Proteomes" id="UP000466345"/>
    </source>
</evidence>
<dbReference type="RefSeq" id="WP_153453800.1">
    <property type="nucleotide sequence ID" value="NZ_WEGJ01000015.1"/>
</dbReference>
<organism evidence="1 2">
    <name type="scientific">Streptomyces smaragdinus</name>
    <dbReference type="NCBI Taxonomy" id="2585196"/>
    <lineage>
        <taxon>Bacteria</taxon>
        <taxon>Bacillati</taxon>
        <taxon>Actinomycetota</taxon>
        <taxon>Actinomycetes</taxon>
        <taxon>Kitasatosporales</taxon>
        <taxon>Streptomycetaceae</taxon>
        <taxon>Streptomyces</taxon>
    </lineage>
</organism>
<reference evidence="1 2" key="1">
    <citation type="submission" date="2019-10" db="EMBL/GenBank/DDBJ databases">
        <title>Streptomyces smaragdinus sp. nov. and Streptomyces fabii sp. nov., isolated from the gut of fungus growing-termite Macrotermes natalensis.</title>
        <authorList>
            <person name="Schwitalla J."/>
            <person name="Benndorf R."/>
            <person name="Martin K."/>
            <person name="De Beer W."/>
            <person name="Kaster A.-K."/>
            <person name="Vollmers J."/>
            <person name="Poulsen M."/>
            <person name="Beemelmanns C."/>
        </authorList>
    </citation>
    <scope>NUCLEOTIDE SEQUENCE [LARGE SCALE GENOMIC DNA]</scope>
    <source>
        <strain evidence="1 2">RB5</strain>
    </source>
</reference>
<dbReference type="AlphaFoldDB" id="A0A7K0CJU4"/>
<sequence>MDIGRVKVGTYVVSDPEGTGKVIMDLGGDMYRVRFVSYEMTVRPRHMKPATAEQRTAYEQARAAHAARGQGCAR</sequence>
<evidence type="ECO:0000313" key="1">
    <source>
        <dbReference type="EMBL" id="MQY13765.1"/>
    </source>
</evidence>
<dbReference type="Proteomes" id="UP000466345">
    <property type="component" value="Unassembled WGS sequence"/>
</dbReference>
<accession>A0A7K0CJU4</accession>
<comment type="caution">
    <text evidence="1">The sequence shown here is derived from an EMBL/GenBank/DDBJ whole genome shotgun (WGS) entry which is preliminary data.</text>
</comment>
<name>A0A7K0CJU4_9ACTN</name>
<keyword evidence="2" id="KW-1185">Reference proteome</keyword>
<proteinExistence type="predicted"/>